<evidence type="ECO:0000313" key="5">
    <source>
        <dbReference type="Proteomes" id="UP001521150"/>
    </source>
</evidence>
<dbReference type="CDD" id="cd00685">
    <property type="entry name" value="Trans_IPPS_HT"/>
    <property type="match status" value="1"/>
</dbReference>
<accession>A0ABS8Z608</accession>
<dbReference type="Gene3D" id="1.10.600.10">
    <property type="entry name" value="Farnesyl Diphosphate Synthase"/>
    <property type="match status" value="1"/>
</dbReference>
<gene>
    <name evidence="4" type="ORF">LWC34_10815</name>
</gene>
<dbReference type="SFLD" id="SFLDS00005">
    <property type="entry name" value="Isoprenoid_Synthase_Type_I"/>
    <property type="match status" value="1"/>
</dbReference>
<dbReference type="EMBL" id="JAJVCN010000001">
    <property type="protein sequence ID" value="MCE7003314.1"/>
    <property type="molecule type" value="Genomic_DNA"/>
</dbReference>
<dbReference type="RefSeq" id="WP_233726404.1">
    <property type="nucleotide sequence ID" value="NZ_JAJVCN010000001.1"/>
</dbReference>
<dbReference type="SUPFAM" id="SSF48576">
    <property type="entry name" value="Terpenoid synthases"/>
    <property type="match status" value="1"/>
</dbReference>
<comment type="similarity">
    <text evidence="3">Belongs to the FPP/GGPP synthase family.</text>
</comment>
<comment type="caution">
    <text evidence="4">The sequence shown here is derived from an EMBL/GenBank/DDBJ whole genome shotgun (WGS) entry which is preliminary data.</text>
</comment>
<evidence type="ECO:0000256" key="1">
    <source>
        <dbReference type="ARBA" id="ARBA00022723"/>
    </source>
</evidence>
<keyword evidence="3" id="KW-0808">Transferase</keyword>
<proteinExistence type="inferred from homology"/>
<keyword evidence="1" id="KW-0479">Metal-binding</keyword>
<dbReference type="InterPro" id="IPR033749">
    <property type="entry name" value="Polyprenyl_synt_CS"/>
</dbReference>
<dbReference type="SFLD" id="SFLDG01017">
    <property type="entry name" value="Polyprenyl_Transferase_Like"/>
    <property type="match status" value="1"/>
</dbReference>
<dbReference type="PROSITE" id="PS00444">
    <property type="entry name" value="POLYPRENYL_SYNTHASE_2"/>
    <property type="match status" value="1"/>
</dbReference>
<organism evidence="4 5">
    <name type="scientific">Kibdelosporangium philippinense</name>
    <dbReference type="NCBI Taxonomy" id="211113"/>
    <lineage>
        <taxon>Bacteria</taxon>
        <taxon>Bacillati</taxon>
        <taxon>Actinomycetota</taxon>
        <taxon>Actinomycetes</taxon>
        <taxon>Pseudonocardiales</taxon>
        <taxon>Pseudonocardiaceae</taxon>
        <taxon>Kibdelosporangium</taxon>
    </lineage>
</organism>
<keyword evidence="5" id="KW-1185">Reference proteome</keyword>
<evidence type="ECO:0000313" key="4">
    <source>
        <dbReference type="EMBL" id="MCE7003314.1"/>
    </source>
</evidence>
<dbReference type="InterPro" id="IPR008949">
    <property type="entry name" value="Isoprenoid_synthase_dom_sf"/>
</dbReference>
<keyword evidence="2" id="KW-0460">Magnesium</keyword>
<dbReference type="PANTHER" id="PTHR12001">
    <property type="entry name" value="GERANYLGERANYL PYROPHOSPHATE SYNTHASE"/>
    <property type="match status" value="1"/>
</dbReference>
<sequence>MTDPALRDCVSKLPSSMRRIAGYHFGWWDSTGAITPGNGAGKAVRPALALLAAQASGGDPAAAVPAAVGVELVHNFSLLHDDVMDHDPVRRHRPTAWTVFGVADAILAGDAMLALAMLHVSHNAAAVEVLSRCVIELCQGQSWDVEFEQRDRVSLAECCKMVSFKTGSLLASACTLGGLLGGGDSRRIRRLQSFGRHLGMAFQLVDDLLGIWGDPAVTGKPVHADLVRHKKSLPVVFALNSGTAAGEELFALYQGDFDPAHAARLIEEAGGREWARAKADEEMDAALSNLPGCQQDAAVALHELARMITSRDH</sequence>
<dbReference type="PROSITE" id="PS00723">
    <property type="entry name" value="POLYPRENYL_SYNTHASE_1"/>
    <property type="match status" value="1"/>
</dbReference>
<protein>
    <submittedName>
        <fullName evidence="4">Polyprenyl synthetase family protein</fullName>
    </submittedName>
</protein>
<reference evidence="4 5" key="1">
    <citation type="submission" date="2021-12" db="EMBL/GenBank/DDBJ databases">
        <title>Genome sequence of Kibdelosporangium philippinense ATCC 49844.</title>
        <authorList>
            <person name="Fedorov E.A."/>
            <person name="Omeragic M."/>
            <person name="Shalygina K.F."/>
            <person name="Maclea K.S."/>
        </authorList>
    </citation>
    <scope>NUCLEOTIDE SEQUENCE [LARGE SCALE GENOMIC DNA]</scope>
    <source>
        <strain evidence="4 5">ATCC 49844</strain>
    </source>
</reference>
<evidence type="ECO:0000256" key="3">
    <source>
        <dbReference type="RuleBase" id="RU004466"/>
    </source>
</evidence>
<dbReference type="PANTHER" id="PTHR12001:SF86">
    <property type="entry name" value="GERANYLGERANYL DIPHOSPHATE SYNTHASE"/>
    <property type="match status" value="1"/>
</dbReference>
<evidence type="ECO:0000256" key="2">
    <source>
        <dbReference type="ARBA" id="ARBA00022842"/>
    </source>
</evidence>
<dbReference type="Proteomes" id="UP001521150">
    <property type="component" value="Unassembled WGS sequence"/>
</dbReference>
<dbReference type="InterPro" id="IPR000092">
    <property type="entry name" value="Polyprenyl_synt"/>
</dbReference>
<name>A0ABS8Z608_9PSEU</name>
<dbReference type="Pfam" id="PF00348">
    <property type="entry name" value="polyprenyl_synt"/>
    <property type="match status" value="1"/>
</dbReference>